<proteinExistence type="predicted"/>
<protein>
    <submittedName>
        <fullName evidence="1">Uncharacterized protein</fullName>
    </submittedName>
</protein>
<name>A0A4D5S112_IXOSC</name>
<dbReference type="AlphaFoldDB" id="A0A4D5S112"/>
<accession>A0A4D5S112</accession>
<evidence type="ECO:0000313" key="1">
    <source>
        <dbReference type="EMBL" id="MOY42606.1"/>
    </source>
</evidence>
<sequence length="71" mass="8332">MWQKSLLSLASLMLSPDYCIRPHRKSGWLSLQDVQKALLKTEFNIVLCKASLMMFCEYCVCCYHKLKIIFL</sequence>
<dbReference type="EMBL" id="GHJT01008635">
    <property type="protein sequence ID" value="MOY42606.1"/>
    <property type="molecule type" value="Transcribed_RNA"/>
</dbReference>
<reference evidence="1" key="1">
    <citation type="submission" date="2019-04" db="EMBL/GenBank/DDBJ databases">
        <title>An insight into the mialome of Ixodes scapularis.</title>
        <authorList>
            <person name="Ribeiro J.M."/>
            <person name="Mather T.N."/>
            <person name="Karim S."/>
        </authorList>
    </citation>
    <scope>NUCLEOTIDE SEQUENCE</scope>
</reference>
<organism evidence="1">
    <name type="scientific">Ixodes scapularis</name>
    <name type="common">Black-legged tick</name>
    <name type="synonym">Deer tick</name>
    <dbReference type="NCBI Taxonomy" id="6945"/>
    <lineage>
        <taxon>Eukaryota</taxon>
        <taxon>Metazoa</taxon>
        <taxon>Ecdysozoa</taxon>
        <taxon>Arthropoda</taxon>
        <taxon>Chelicerata</taxon>
        <taxon>Arachnida</taxon>
        <taxon>Acari</taxon>
        <taxon>Parasitiformes</taxon>
        <taxon>Ixodida</taxon>
        <taxon>Ixodoidea</taxon>
        <taxon>Ixodidae</taxon>
        <taxon>Ixodinae</taxon>
        <taxon>Ixodes</taxon>
    </lineage>
</organism>